<dbReference type="PANTHER" id="PTHR43767:SF10">
    <property type="entry name" value="SURFACTIN SYNTHASE SUBUNIT 1"/>
    <property type="match status" value="1"/>
</dbReference>
<dbReference type="AlphaFoldDB" id="A0A7W8Z6L8"/>
<dbReference type="PANTHER" id="PTHR43767">
    <property type="entry name" value="LONG-CHAIN-FATTY-ACID--COA LIGASE"/>
    <property type="match status" value="1"/>
</dbReference>
<dbReference type="GO" id="GO:0016877">
    <property type="term" value="F:ligase activity, forming carbon-sulfur bonds"/>
    <property type="evidence" value="ECO:0007669"/>
    <property type="project" value="UniProtKB-ARBA"/>
</dbReference>
<feature type="domain" description="AMP-dependent synthetase/ligase" evidence="2">
    <location>
        <begin position="42"/>
        <end position="449"/>
    </location>
</feature>
<dbReference type="InterPro" id="IPR025110">
    <property type="entry name" value="AMP-bd_C"/>
</dbReference>
<evidence type="ECO:0000256" key="1">
    <source>
        <dbReference type="SAM" id="MobiDB-lite"/>
    </source>
</evidence>
<feature type="domain" description="AMP-binding enzyme C-terminal" evidence="3">
    <location>
        <begin position="504"/>
        <end position="572"/>
    </location>
</feature>
<evidence type="ECO:0000259" key="2">
    <source>
        <dbReference type="Pfam" id="PF00501"/>
    </source>
</evidence>
<dbReference type="EMBL" id="JACHBR010000001">
    <property type="protein sequence ID" value="MBB5628309.1"/>
    <property type="molecule type" value="Genomic_DNA"/>
</dbReference>
<dbReference type="InterPro" id="IPR050237">
    <property type="entry name" value="ATP-dep_AMP-bd_enzyme"/>
</dbReference>
<feature type="compositionally biased region" description="Polar residues" evidence="1">
    <location>
        <begin position="16"/>
        <end position="30"/>
    </location>
</feature>
<evidence type="ECO:0000313" key="5">
    <source>
        <dbReference type="Proteomes" id="UP000588112"/>
    </source>
</evidence>
<dbReference type="Pfam" id="PF00501">
    <property type="entry name" value="AMP-binding"/>
    <property type="match status" value="1"/>
</dbReference>
<evidence type="ECO:0000313" key="4">
    <source>
        <dbReference type="EMBL" id="MBB5628309.1"/>
    </source>
</evidence>
<keyword evidence="5" id="KW-1185">Reference proteome</keyword>
<sequence>MTTPKTTTTPPPTPTYARSTTDPGATSASDLTGGALLHDLVDEAARRWPDGPAVSAGTDTLTYAELYWAGLSVAERLRRRGVRRGDRVVVSAPATPAVAACLYGISRLGAVFVVLHEQTDGDPLRHVLTDCEPALVITTGTSARRTAHDLDIPSATPQELVVPLTPSHDRGVPLAAPHRQDVPLATPHHQDIPLRTPQGPGVSLATPNDIGMPGTVSTTAGTPDGRGFTGEAGSGVLEVDPVCLIYTSGTTGRPKAVVTTHRQARFVTGAIRSVLGYRRDDVVYCALPLSFDYGLYQLFLAASCGAHVVLGDAAQAGPLLARTLARVGATVLPAVPSLAEGLARLLRRSSTPGLRLRLLTNTGAAMPPETLAALRAAVPGLRVQLMFGLTECKRAAVMPPDEDLRRPGACGRPLPGTEVSVVDTEGRRLPPGEVGEFVVRGPHVMAGYWRRPELTARRFPRAEGLFPELRTGDYGWLDDDGYLYFDGRRDDIYKERGFRVSATEVEAAARQVEGVESAAVLTPAKGRPAVLVAVTTLHPDDLLAAMRPHLEEFKIPRHCVTTDALPLTRNGKVDRKTLATHVTADLEVANAR</sequence>
<organism evidence="4 5">
    <name type="scientific">Sphaerisporangium krabiense</name>
    <dbReference type="NCBI Taxonomy" id="763782"/>
    <lineage>
        <taxon>Bacteria</taxon>
        <taxon>Bacillati</taxon>
        <taxon>Actinomycetota</taxon>
        <taxon>Actinomycetes</taxon>
        <taxon>Streptosporangiales</taxon>
        <taxon>Streptosporangiaceae</taxon>
        <taxon>Sphaerisporangium</taxon>
    </lineage>
</organism>
<dbReference type="Gene3D" id="3.30.300.30">
    <property type="match status" value="1"/>
</dbReference>
<dbReference type="InterPro" id="IPR045851">
    <property type="entry name" value="AMP-bd_C_sf"/>
</dbReference>
<dbReference type="Pfam" id="PF13193">
    <property type="entry name" value="AMP-binding_C"/>
    <property type="match status" value="1"/>
</dbReference>
<accession>A0A7W8Z6L8</accession>
<dbReference type="Proteomes" id="UP000588112">
    <property type="component" value="Unassembled WGS sequence"/>
</dbReference>
<dbReference type="RefSeq" id="WP_239139687.1">
    <property type="nucleotide sequence ID" value="NZ_BOOS01000064.1"/>
</dbReference>
<feature type="region of interest" description="Disordered" evidence="1">
    <location>
        <begin position="1"/>
        <end position="31"/>
    </location>
</feature>
<dbReference type="SUPFAM" id="SSF56801">
    <property type="entry name" value="Acetyl-CoA synthetase-like"/>
    <property type="match status" value="1"/>
</dbReference>
<dbReference type="PROSITE" id="PS00455">
    <property type="entry name" value="AMP_BINDING"/>
    <property type="match status" value="1"/>
</dbReference>
<dbReference type="InterPro" id="IPR000873">
    <property type="entry name" value="AMP-dep_synth/lig_dom"/>
</dbReference>
<comment type="caution">
    <text evidence="4">The sequence shown here is derived from an EMBL/GenBank/DDBJ whole genome shotgun (WGS) entry which is preliminary data.</text>
</comment>
<dbReference type="InterPro" id="IPR020845">
    <property type="entry name" value="AMP-binding_CS"/>
</dbReference>
<dbReference type="InterPro" id="IPR042099">
    <property type="entry name" value="ANL_N_sf"/>
</dbReference>
<keyword evidence="4" id="KW-0436">Ligase</keyword>
<reference evidence="4 5" key="1">
    <citation type="submission" date="2020-08" db="EMBL/GenBank/DDBJ databases">
        <title>Sequencing the genomes of 1000 actinobacteria strains.</title>
        <authorList>
            <person name="Klenk H.-P."/>
        </authorList>
    </citation>
    <scope>NUCLEOTIDE SEQUENCE [LARGE SCALE GENOMIC DNA]</scope>
    <source>
        <strain evidence="4 5">DSM 45790</strain>
    </source>
</reference>
<name>A0A7W8Z6L8_9ACTN</name>
<dbReference type="Gene3D" id="3.40.50.12780">
    <property type="entry name" value="N-terminal domain of ligase-like"/>
    <property type="match status" value="1"/>
</dbReference>
<proteinExistence type="predicted"/>
<protein>
    <submittedName>
        <fullName evidence="4">Acyl-CoA synthetase (AMP-forming)/AMP-acid ligase II</fullName>
    </submittedName>
</protein>
<gene>
    <name evidence="4" type="ORF">BJ981_004008</name>
</gene>
<evidence type="ECO:0000259" key="3">
    <source>
        <dbReference type="Pfam" id="PF13193"/>
    </source>
</evidence>